<dbReference type="PROSITE" id="PS50885">
    <property type="entry name" value="HAMP"/>
    <property type="match status" value="1"/>
</dbReference>
<evidence type="ECO:0000256" key="9">
    <source>
        <dbReference type="ARBA" id="ARBA00023012"/>
    </source>
</evidence>
<dbReference type="SUPFAM" id="SSF55874">
    <property type="entry name" value="ATPase domain of HSP90 chaperone/DNA topoisomerase II/histidine kinase"/>
    <property type="match status" value="1"/>
</dbReference>
<dbReference type="EMBL" id="PIPJ01000004">
    <property type="protein sequence ID" value="RUO20858.1"/>
    <property type="molecule type" value="Genomic_DNA"/>
</dbReference>
<accession>A0A432VWB8</accession>
<dbReference type="PANTHER" id="PTHR45436:SF5">
    <property type="entry name" value="SENSOR HISTIDINE KINASE TRCS"/>
    <property type="match status" value="1"/>
</dbReference>
<dbReference type="SUPFAM" id="SSF47384">
    <property type="entry name" value="Homodimeric domain of signal transducing histidine kinase"/>
    <property type="match status" value="1"/>
</dbReference>
<dbReference type="SMART" id="SM00387">
    <property type="entry name" value="HATPase_c"/>
    <property type="match status" value="1"/>
</dbReference>
<dbReference type="InterPro" id="IPR005467">
    <property type="entry name" value="His_kinase_dom"/>
</dbReference>
<evidence type="ECO:0000256" key="1">
    <source>
        <dbReference type="ARBA" id="ARBA00000085"/>
    </source>
</evidence>
<protein>
    <recommendedName>
        <fullName evidence="3">histidine kinase</fullName>
        <ecNumber evidence="3">2.7.13.3</ecNumber>
    </recommendedName>
</protein>
<keyword evidence="9" id="KW-0902">Two-component regulatory system</keyword>
<dbReference type="InterPro" id="IPR036097">
    <property type="entry name" value="HisK_dim/P_sf"/>
</dbReference>
<evidence type="ECO:0000256" key="7">
    <source>
        <dbReference type="ARBA" id="ARBA00022777"/>
    </source>
</evidence>
<evidence type="ECO:0000313" key="13">
    <source>
        <dbReference type="EMBL" id="RUO20858.1"/>
    </source>
</evidence>
<dbReference type="Gene3D" id="3.30.565.10">
    <property type="entry name" value="Histidine kinase-like ATPase, C-terminal domain"/>
    <property type="match status" value="1"/>
</dbReference>
<dbReference type="Gene3D" id="1.10.287.130">
    <property type="match status" value="1"/>
</dbReference>
<dbReference type="RefSeq" id="WP_126767084.1">
    <property type="nucleotide sequence ID" value="NZ_PIPJ01000004.1"/>
</dbReference>
<feature type="domain" description="Histidine kinase" evidence="11">
    <location>
        <begin position="239"/>
        <end position="436"/>
    </location>
</feature>
<evidence type="ECO:0000313" key="14">
    <source>
        <dbReference type="Proteomes" id="UP000288395"/>
    </source>
</evidence>
<keyword evidence="10" id="KW-0472">Membrane</keyword>
<evidence type="ECO:0000256" key="10">
    <source>
        <dbReference type="SAM" id="Phobius"/>
    </source>
</evidence>
<keyword evidence="14" id="KW-1185">Reference proteome</keyword>
<gene>
    <name evidence="13" type="ORF">CWE08_07085</name>
</gene>
<evidence type="ECO:0000256" key="3">
    <source>
        <dbReference type="ARBA" id="ARBA00012438"/>
    </source>
</evidence>
<dbReference type="Pfam" id="PF02518">
    <property type="entry name" value="HATPase_c"/>
    <property type="match status" value="1"/>
</dbReference>
<feature type="domain" description="HAMP" evidence="12">
    <location>
        <begin position="180"/>
        <end position="231"/>
    </location>
</feature>
<dbReference type="OrthoDB" id="9809567at2"/>
<comment type="caution">
    <text evidence="13">The sequence shown here is derived from an EMBL/GenBank/DDBJ whole genome shotgun (WGS) entry which is preliminary data.</text>
</comment>
<keyword evidence="6 10" id="KW-0812">Transmembrane</keyword>
<keyword evidence="8 10" id="KW-1133">Transmembrane helix</keyword>
<dbReference type="InterPro" id="IPR003660">
    <property type="entry name" value="HAMP_dom"/>
</dbReference>
<evidence type="ECO:0000259" key="11">
    <source>
        <dbReference type="PROSITE" id="PS50109"/>
    </source>
</evidence>
<evidence type="ECO:0000259" key="12">
    <source>
        <dbReference type="PROSITE" id="PS50885"/>
    </source>
</evidence>
<feature type="transmembrane region" description="Helical" evidence="10">
    <location>
        <begin position="155"/>
        <end position="177"/>
    </location>
</feature>
<keyword evidence="7 13" id="KW-0418">Kinase</keyword>
<name>A0A432VWB8_9GAMM</name>
<dbReference type="AlphaFoldDB" id="A0A432VWB8"/>
<keyword evidence="4" id="KW-0597">Phosphoprotein</keyword>
<keyword evidence="5" id="KW-0808">Transferase</keyword>
<dbReference type="Proteomes" id="UP000288395">
    <property type="component" value="Unassembled WGS sequence"/>
</dbReference>
<organism evidence="13 14">
    <name type="scientific">Aliidiomarina iranensis</name>
    <dbReference type="NCBI Taxonomy" id="1434071"/>
    <lineage>
        <taxon>Bacteria</taxon>
        <taxon>Pseudomonadati</taxon>
        <taxon>Pseudomonadota</taxon>
        <taxon>Gammaproteobacteria</taxon>
        <taxon>Alteromonadales</taxon>
        <taxon>Idiomarinaceae</taxon>
        <taxon>Aliidiomarina</taxon>
    </lineage>
</organism>
<dbReference type="InterPro" id="IPR050428">
    <property type="entry name" value="TCS_sensor_his_kinase"/>
</dbReference>
<reference evidence="14" key="1">
    <citation type="journal article" date="2018" name="Front. Microbiol.">
        <title>Genome-Based Analysis Reveals the Taxonomy and Diversity of the Family Idiomarinaceae.</title>
        <authorList>
            <person name="Liu Y."/>
            <person name="Lai Q."/>
            <person name="Shao Z."/>
        </authorList>
    </citation>
    <scope>NUCLEOTIDE SEQUENCE [LARGE SCALE GENOMIC DNA]</scope>
    <source>
        <strain evidence="14">GBPy7</strain>
    </source>
</reference>
<dbReference type="EC" id="2.7.13.3" evidence="3"/>
<dbReference type="PROSITE" id="PS50109">
    <property type="entry name" value="HIS_KIN"/>
    <property type="match status" value="1"/>
</dbReference>
<evidence type="ECO:0000256" key="6">
    <source>
        <dbReference type="ARBA" id="ARBA00022692"/>
    </source>
</evidence>
<dbReference type="GO" id="GO:0005886">
    <property type="term" value="C:plasma membrane"/>
    <property type="evidence" value="ECO:0007669"/>
    <property type="project" value="TreeGrafter"/>
</dbReference>
<proteinExistence type="predicted"/>
<comment type="catalytic activity">
    <reaction evidence="1">
        <text>ATP + protein L-histidine = ADP + protein N-phospho-L-histidine.</text>
        <dbReference type="EC" id="2.7.13.3"/>
    </reaction>
</comment>
<evidence type="ECO:0000256" key="5">
    <source>
        <dbReference type="ARBA" id="ARBA00022679"/>
    </source>
</evidence>
<dbReference type="PANTHER" id="PTHR45436">
    <property type="entry name" value="SENSOR HISTIDINE KINASE YKOH"/>
    <property type="match status" value="1"/>
</dbReference>
<dbReference type="InterPro" id="IPR003594">
    <property type="entry name" value="HATPase_dom"/>
</dbReference>
<dbReference type="InterPro" id="IPR036890">
    <property type="entry name" value="HATPase_C_sf"/>
</dbReference>
<evidence type="ECO:0000256" key="4">
    <source>
        <dbReference type="ARBA" id="ARBA00022553"/>
    </source>
</evidence>
<dbReference type="GO" id="GO:0000155">
    <property type="term" value="F:phosphorelay sensor kinase activity"/>
    <property type="evidence" value="ECO:0007669"/>
    <property type="project" value="InterPro"/>
</dbReference>
<sequence>MSLHRRFLLSALALVLIVTPIIGYLLVNSARVAVTESFDARLESILNVAIANLDENELGELTWEDRLGDSRFRQLSSGWYWQIDDENETLFRSQSLYDQNLALETQERSGITVLQGPNAQQLRVMYRTVRRVNHDFPIRVVVAGNQQEIEDSLDYFEWLALGSFLLFAALLFLLFALQIQWALRPLRFLQKRVERLQANENIPPDMHLPSELKALAEAIHRAIERNEKLLENSRLTAGNLAHALKTPLAVLQSYAERAQKVPDSGATGDEWLVEITRMNEAIHHHLARASAAGKHNPREKIQVLPALNPVFKGLQVIAQRKGIRLSVAIAEIQSSFLDAQDLQEVVGNLVENALNHAISDVSVTFKNNELLVCDDGPGIPEAKRELMLKRGQRLDQRAEGYGLGLAIVIDILQSYELTLEVFPNEPQGTCARISFV</sequence>
<comment type="subcellular location">
    <subcellularLocation>
        <location evidence="2">Membrane</location>
    </subcellularLocation>
</comment>
<evidence type="ECO:0000256" key="2">
    <source>
        <dbReference type="ARBA" id="ARBA00004370"/>
    </source>
</evidence>
<evidence type="ECO:0000256" key="8">
    <source>
        <dbReference type="ARBA" id="ARBA00022989"/>
    </source>
</evidence>